<name>A0AAE0FQD2_9CHLO</name>
<reference evidence="9 10" key="1">
    <citation type="journal article" date="2015" name="Genome Biol. Evol.">
        <title>Comparative Genomics of a Bacterivorous Green Alga Reveals Evolutionary Causalities and Consequences of Phago-Mixotrophic Mode of Nutrition.</title>
        <authorList>
            <person name="Burns J.A."/>
            <person name="Paasch A."/>
            <person name="Narechania A."/>
            <person name="Kim E."/>
        </authorList>
    </citation>
    <scope>NUCLEOTIDE SEQUENCE [LARGE SCALE GENOMIC DNA]</scope>
    <source>
        <strain evidence="9 10">PLY_AMNH</strain>
    </source>
</reference>
<dbReference type="FunFam" id="3.40.50.300:FF:000011">
    <property type="entry name" value="Putative ABC transporter ATP-binding component"/>
    <property type="match status" value="1"/>
</dbReference>
<keyword evidence="2" id="KW-0694">RNA-binding</keyword>
<dbReference type="GO" id="GO:0005524">
    <property type="term" value="F:ATP binding"/>
    <property type="evidence" value="ECO:0007669"/>
    <property type="project" value="UniProtKB-KW"/>
</dbReference>
<dbReference type="PANTHER" id="PTHR43858">
    <property type="entry name" value="ENERGY-DEPENDENT TRANSLATIONAL THROTTLE PROTEIN ETTA"/>
    <property type="match status" value="1"/>
</dbReference>
<proteinExistence type="inferred from homology"/>
<dbReference type="InterPro" id="IPR032781">
    <property type="entry name" value="ABC_tran_Xtn"/>
</dbReference>
<gene>
    <name evidence="9" type="ORF">CYMTET_27476</name>
</gene>
<dbReference type="PROSITE" id="PS00211">
    <property type="entry name" value="ABC_TRANSPORTER_1"/>
    <property type="match status" value="1"/>
</dbReference>
<dbReference type="Gene3D" id="3.40.50.300">
    <property type="entry name" value="P-loop containing nucleotide triphosphate hydrolases"/>
    <property type="match status" value="2"/>
</dbReference>
<keyword evidence="3" id="KW-0699">rRNA-binding</keyword>
<evidence type="ECO:0000256" key="7">
    <source>
        <dbReference type="SAM" id="MobiDB-lite"/>
    </source>
</evidence>
<dbReference type="CDD" id="cd03221">
    <property type="entry name" value="ABCF_EF-3"/>
    <property type="match status" value="1"/>
</dbReference>
<dbReference type="PROSITE" id="PS50893">
    <property type="entry name" value="ABC_TRANSPORTER_2"/>
    <property type="match status" value="1"/>
</dbReference>
<accession>A0AAE0FQD2</accession>
<dbReference type="InterPro" id="IPR003593">
    <property type="entry name" value="AAA+_ATPase"/>
</dbReference>
<dbReference type="InterPro" id="IPR022374">
    <property type="entry name" value="EttA"/>
</dbReference>
<protein>
    <recommendedName>
        <fullName evidence="8">ABC transporter domain-containing protein</fullName>
    </recommendedName>
</protein>
<evidence type="ECO:0000256" key="6">
    <source>
        <dbReference type="ARBA" id="ARBA00022845"/>
    </source>
</evidence>
<evidence type="ECO:0000256" key="4">
    <source>
        <dbReference type="ARBA" id="ARBA00022741"/>
    </source>
</evidence>
<dbReference type="Proteomes" id="UP001190700">
    <property type="component" value="Unassembled WGS sequence"/>
</dbReference>
<comment type="similarity">
    <text evidence="1">Belongs to the ABC transporter superfamily. ABCF family. Translational throttle EttA subfamily.</text>
</comment>
<dbReference type="InterPro" id="IPR017871">
    <property type="entry name" value="ABC_transporter-like_CS"/>
</dbReference>
<keyword evidence="2" id="KW-0820">tRNA-binding</keyword>
<dbReference type="Pfam" id="PF12848">
    <property type="entry name" value="ABC_tran_Xtn"/>
    <property type="match status" value="1"/>
</dbReference>
<dbReference type="Pfam" id="PF00005">
    <property type="entry name" value="ABC_tran"/>
    <property type="match status" value="2"/>
</dbReference>
<dbReference type="GO" id="GO:0045900">
    <property type="term" value="P:negative regulation of translational elongation"/>
    <property type="evidence" value="ECO:0007669"/>
    <property type="project" value="InterPro"/>
</dbReference>
<evidence type="ECO:0000313" key="9">
    <source>
        <dbReference type="EMBL" id="KAK3263745.1"/>
    </source>
</evidence>
<evidence type="ECO:0000313" key="10">
    <source>
        <dbReference type="Proteomes" id="UP001190700"/>
    </source>
</evidence>
<dbReference type="InterPro" id="IPR027417">
    <property type="entry name" value="P-loop_NTPase"/>
</dbReference>
<keyword evidence="10" id="KW-1185">Reference proteome</keyword>
<feature type="compositionally biased region" description="Low complexity" evidence="7">
    <location>
        <begin position="108"/>
        <end position="117"/>
    </location>
</feature>
<dbReference type="EMBL" id="LGRX02015092">
    <property type="protein sequence ID" value="KAK3263745.1"/>
    <property type="molecule type" value="Genomic_DNA"/>
</dbReference>
<dbReference type="GO" id="GO:0019843">
    <property type="term" value="F:rRNA binding"/>
    <property type="evidence" value="ECO:0007669"/>
    <property type="project" value="UniProtKB-KW"/>
</dbReference>
<evidence type="ECO:0000256" key="2">
    <source>
        <dbReference type="ARBA" id="ARBA00022555"/>
    </source>
</evidence>
<keyword evidence="4" id="KW-0547">Nucleotide-binding</keyword>
<keyword evidence="6" id="KW-0810">Translation regulation</keyword>
<keyword evidence="5" id="KW-0067">ATP-binding</keyword>
<feature type="region of interest" description="Disordered" evidence="7">
    <location>
        <begin position="28"/>
        <end position="50"/>
    </location>
</feature>
<dbReference type="SMART" id="SM00382">
    <property type="entry name" value="AAA"/>
    <property type="match status" value="1"/>
</dbReference>
<feature type="region of interest" description="Disordered" evidence="7">
    <location>
        <begin position="98"/>
        <end position="118"/>
    </location>
</feature>
<evidence type="ECO:0000256" key="3">
    <source>
        <dbReference type="ARBA" id="ARBA00022730"/>
    </source>
</evidence>
<feature type="domain" description="ABC transporter" evidence="8">
    <location>
        <begin position="128"/>
        <end position="381"/>
    </location>
</feature>
<organism evidence="9 10">
    <name type="scientific">Cymbomonas tetramitiformis</name>
    <dbReference type="NCBI Taxonomy" id="36881"/>
    <lineage>
        <taxon>Eukaryota</taxon>
        <taxon>Viridiplantae</taxon>
        <taxon>Chlorophyta</taxon>
        <taxon>Pyramimonadophyceae</taxon>
        <taxon>Pyramimonadales</taxon>
        <taxon>Pyramimonadaceae</taxon>
        <taxon>Cymbomonas</taxon>
    </lineage>
</organism>
<dbReference type="InterPro" id="IPR003439">
    <property type="entry name" value="ABC_transporter-like_ATP-bd"/>
</dbReference>
<evidence type="ECO:0000256" key="1">
    <source>
        <dbReference type="ARBA" id="ARBA00005868"/>
    </source>
</evidence>
<dbReference type="GO" id="GO:0000049">
    <property type="term" value="F:tRNA binding"/>
    <property type="evidence" value="ECO:0007669"/>
    <property type="project" value="UniProtKB-KW"/>
</dbReference>
<evidence type="ECO:0000259" key="8">
    <source>
        <dbReference type="PROSITE" id="PS50893"/>
    </source>
</evidence>
<dbReference type="GO" id="GO:0016887">
    <property type="term" value="F:ATP hydrolysis activity"/>
    <property type="evidence" value="ECO:0007669"/>
    <property type="project" value="InterPro"/>
</dbReference>
<sequence>MSSFLAARSLQRINWRIPNITSLLSRTTSGHTQHLHASNHHDPAPPRVLNPTFPQISPFLPTASSRACVKPQEAVLDFVGPWPQRGFMSSAALEAKKGGNSAEKSKLKSSPKTKTGTRYAQETRKIVLSLNRVDKSSGTGKAILKNVSLGMYLGAKIGILGANGSGKSTLLKILAGVEKEFDGELNMKSGIKVGYLAQEPALEDGETVDSNIDAALVSVRRLLDEFEAVSQQMADPDADIDALMEKMEELQGQIDDVNGWELDRVKERAMEALRCPPGDALIQHLSGGERRRVAICRLLLENPDILLLDEPTNHLDAQSVAWLERFLAEFKGTVVAVTHDRYFLDNVAGWILELDRGQGIPFEGNYSEWLAGRDRRLEQEAKQQAALQRSIKAELEWMRTRQKGQQKKGKARLGNYEELVKSADDFVKNATLDTIFIPPPKKKLGGMVVDATGLMKSFGDRLLIDGASFSVPPGAVVGIIGGNGSGKTTLFRMIAGEPTARFPIVLRRPLSSCIRPLAWASSPSPGHRTPHLGIRPLAWASDSRLGIRPLTWASDLAWASDPSPGHPTPRLGIRPLTWASDPHLGIRPLTWSIRPHAWASDPSPGHRTPRLAIQPPRLAIRPLTWASVLEFDSSFSQKRA</sequence>
<evidence type="ECO:0000256" key="5">
    <source>
        <dbReference type="ARBA" id="ARBA00022840"/>
    </source>
</evidence>
<dbReference type="AlphaFoldDB" id="A0AAE0FQD2"/>
<dbReference type="SUPFAM" id="SSF52540">
    <property type="entry name" value="P-loop containing nucleoside triphosphate hydrolases"/>
    <property type="match status" value="2"/>
</dbReference>
<comment type="caution">
    <text evidence="9">The sequence shown here is derived from an EMBL/GenBank/DDBJ whole genome shotgun (WGS) entry which is preliminary data.</text>
</comment>
<dbReference type="PANTHER" id="PTHR43858:SF1">
    <property type="entry name" value="ABC TRANSPORTER-RELATED PROTEIN"/>
    <property type="match status" value="1"/>
</dbReference>